<protein>
    <recommendedName>
        <fullName evidence="6">Molybdopterin molybdenumtransferase</fullName>
        <ecNumber evidence="6">2.10.1.1</ecNumber>
    </recommendedName>
</protein>
<evidence type="ECO:0000313" key="9">
    <source>
        <dbReference type="Proteomes" id="UP000756860"/>
    </source>
</evidence>
<dbReference type="PANTHER" id="PTHR10192:SF5">
    <property type="entry name" value="GEPHYRIN"/>
    <property type="match status" value="1"/>
</dbReference>
<comment type="function">
    <text evidence="1 6">Catalyzes the insertion of molybdate into adenylated molybdopterin with the concomitant release of AMP.</text>
</comment>
<dbReference type="InterPro" id="IPR036135">
    <property type="entry name" value="MoeA_linker/N_sf"/>
</dbReference>
<dbReference type="RefSeq" id="WP_214175453.1">
    <property type="nucleotide sequence ID" value="NZ_JAHCVK010000003.1"/>
</dbReference>
<keyword evidence="9" id="KW-1185">Reference proteome</keyword>
<dbReference type="NCBIfam" id="TIGR00177">
    <property type="entry name" value="molyb_syn"/>
    <property type="match status" value="1"/>
</dbReference>
<dbReference type="Proteomes" id="UP000756860">
    <property type="component" value="Unassembled WGS sequence"/>
</dbReference>
<reference evidence="8 9" key="1">
    <citation type="submission" date="2021-05" db="EMBL/GenBank/DDBJ databases">
        <title>The draft genome of Geobacter luticola JCM 17780.</title>
        <authorList>
            <person name="Xu Z."/>
            <person name="Masuda Y."/>
            <person name="Itoh H."/>
            <person name="Senoo K."/>
        </authorList>
    </citation>
    <scope>NUCLEOTIDE SEQUENCE [LARGE SCALE GENOMIC DNA]</scope>
    <source>
        <strain evidence="8 9">JCM 17780</strain>
    </source>
</reference>
<dbReference type="SUPFAM" id="SSF63882">
    <property type="entry name" value="MoeA N-terminal region -like"/>
    <property type="match status" value="1"/>
</dbReference>
<dbReference type="NCBIfam" id="NF045515">
    <property type="entry name" value="Glp_gephyrin"/>
    <property type="match status" value="1"/>
</dbReference>
<proteinExistence type="inferred from homology"/>
<comment type="cofactor">
    <cofactor evidence="6">
        <name>Mg(2+)</name>
        <dbReference type="ChEBI" id="CHEBI:18420"/>
    </cofactor>
</comment>
<dbReference type="SMART" id="SM00852">
    <property type="entry name" value="MoCF_biosynth"/>
    <property type="match status" value="1"/>
</dbReference>
<evidence type="ECO:0000313" key="8">
    <source>
        <dbReference type="EMBL" id="MBT0653459.1"/>
    </source>
</evidence>
<dbReference type="InterPro" id="IPR005110">
    <property type="entry name" value="MoeA_linker/N"/>
</dbReference>
<keyword evidence="6" id="KW-0500">Molybdenum</keyword>
<comment type="similarity">
    <text evidence="3 6">Belongs to the MoeA family.</text>
</comment>
<dbReference type="SUPFAM" id="SSF63867">
    <property type="entry name" value="MoeA C-terminal domain-like"/>
    <property type="match status" value="1"/>
</dbReference>
<sequence>MISIEEARHLVLRHAGLLGSEDVPLLQGLGRVVAGDVVAPWNIPLADSSAMDGYAFSAATCHGESVRVVGFLPAGERRDTPLAAGEAVKIMTGAPLPPGSDTVVPIEEVEETVEGIRLRGGIKAGAHVRKAGDDVRMGDQVIVAGTTLRAQEIGLLASLGKVSVSVYRVPSVAIIATGDELVDSDTEPVPGKTINSNSFSLAAQVLECGGRPHILGIAADERKTVCEKIEEALQYDVILTTGGVSVGDRDHVKEAIQSLGGEIVFWKVRMKPGKPVAFALLKGRPVFALPGNPVSAMVAGELFVRPALLTMRGVRNVCRPVVKGTATEGFRNAGERPHVVFVDATLHEGKYVVGSTGRQSSSRLSSMTAGNGYVQLPPGASLEPGDVLDVTLLDTASDRRMDNAAP</sequence>
<evidence type="ECO:0000256" key="5">
    <source>
        <dbReference type="ARBA" id="ARBA00047317"/>
    </source>
</evidence>
<dbReference type="EC" id="2.10.1.1" evidence="6"/>
<dbReference type="PANTHER" id="PTHR10192">
    <property type="entry name" value="MOLYBDOPTERIN BIOSYNTHESIS PROTEIN"/>
    <property type="match status" value="1"/>
</dbReference>
<comment type="caution">
    <text evidence="8">The sequence shown here is derived from an EMBL/GenBank/DDBJ whole genome shotgun (WGS) entry which is preliminary data.</text>
</comment>
<dbReference type="Pfam" id="PF03453">
    <property type="entry name" value="MoeA_N"/>
    <property type="match status" value="1"/>
</dbReference>
<dbReference type="InterPro" id="IPR036688">
    <property type="entry name" value="MoeA_C_domain_IV_sf"/>
</dbReference>
<dbReference type="InterPro" id="IPR008284">
    <property type="entry name" value="MoCF_biosynth_CS"/>
</dbReference>
<dbReference type="CDD" id="cd00887">
    <property type="entry name" value="MoeA"/>
    <property type="match status" value="1"/>
</dbReference>
<dbReference type="Gene3D" id="3.90.105.10">
    <property type="entry name" value="Molybdopterin biosynthesis moea protein, domain 2"/>
    <property type="match status" value="1"/>
</dbReference>
<dbReference type="Pfam" id="PF03454">
    <property type="entry name" value="MoeA_C"/>
    <property type="match status" value="1"/>
</dbReference>
<dbReference type="Gene3D" id="2.170.190.11">
    <property type="entry name" value="Molybdopterin biosynthesis moea protein, domain 3"/>
    <property type="match status" value="1"/>
</dbReference>
<dbReference type="SUPFAM" id="SSF53218">
    <property type="entry name" value="Molybdenum cofactor biosynthesis proteins"/>
    <property type="match status" value="1"/>
</dbReference>
<dbReference type="EMBL" id="JAHCVK010000003">
    <property type="protein sequence ID" value="MBT0653459.1"/>
    <property type="molecule type" value="Genomic_DNA"/>
</dbReference>
<gene>
    <name evidence="8" type="ORF">KI810_10365</name>
</gene>
<name>A0ABS5SG14_9BACT</name>
<dbReference type="InterPro" id="IPR036425">
    <property type="entry name" value="MoaB/Mog-like_dom_sf"/>
</dbReference>
<keyword evidence="6" id="KW-0808">Transferase</keyword>
<dbReference type="Pfam" id="PF00994">
    <property type="entry name" value="MoCF_biosynth"/>
    <property type="match status" value="1"/>
</dbReference>
<dbReference type="PROSITE" id="PS01079">
    <property type="entry name" value="MOCF_BIOSYNTHESIS_2"/>
    <property type="match status" value="1"/>
</dbReference>
<dbReference type="Gene3D" id="3.40.980.10">
    <property type="entry name" value="MoaB/Mog-like domain"/>
    <property type="match status" value="1"/>
</dbReference>
<evidence type="ECO:0000259" key="7">
    <source>
        <dbReference type="SMART" id="SM00852"/>
    </source>
</evidence>
<dbReference type="InterPro" id="IPR038987">
    <property type="entry name" value="MoeA-like"/>
</dbReference>
<feature type="domain" description="MoaB/Mog" evidence="7">
    <location>
        <begin position="173"/>
        <end position="310"/>
    </location>
</feature>
<keyword evidence="4 6" id="KW-0501">Molybdenum cofactor biosynthesis</keyword>
<keyword evidence="6" id="KW-0479">Metal-binding</keyword>
<evidence type="ECO:0000256" key="6">
    <source>
        <dbReference type="RuleBase" id="RU365090"/>
    </source>
</evidence>
<comment type="catalytic activity">
    <reaction evidence="5">
        <text>adenylyl-molybdopterin + molybdate = Mo-molybdopterin + AMP + H(+)</text>
        <dbReference type="Rhea" id="RHEA:35047"/>
        <dbReference type="ChEBI" id="CHEBI:15378"/>
        <dbReference type="ChEBI" id="CHEBI:36264"/>
        <dbReference type="ChEBI" id="CHEBI:62727"/>
        <dbReference type="ChEBI" id="CHEBI:71302"/>
        <dbReference type="ChEBI" id="CHEBI:456215"/>
        <dbReference type="EC" id="2.10.1.1"/>
    </reaction>
</comment>
<dbReference type="Gene3D" id="2.40.340.10">
    <property type="entry name" value="MoeA, C-terminal, domain IV"/>
    <property type="match status" value="1"/>
</dbReference>
<evidence type="ECO:0000256" key="2">
    <source>
        <dbReference type="ARBA" id="ARBA00005046"/>
    </source>
</evidence>
<evidence type="ECO:0000256" key="1">
    <source>
        <dbReference type="ARBA" id="ARBA00002901"/>
    </source>
</evidence>
<accession>A0ABS5SG14</accession>
<keyword evidence="6" id="KW-0460">Magnesium</keyword>
<evidence type="ECO:0000256" key="4">
    <source>
        <dbReference type="ARBA" id="ARBA00023150"/>
    </source>
</evidence>
<organism evidence="8 9">
    <name type="scientific">Geomobilimonas luticola</name>
    <dbReference type="NCBI Taxonomy" id="1114878"/>
    <lineage>
        <taxon>Bacteria</taxon>
        <taxon>Pseudomonadati</taxon>
        <taxon>Thermodesulfobacteriota</taxon>
        <taxon>Desulfuromonadia</taxon>
        <taxon>Geobacterales</taxon>
        <taxon>Geobacteraceae</taxon>
        <taxon>Geomobilimonas</taxon>
    </lineage>
</organism>
<dbReference type="InterPro" id="IPR005111">
    <property type="entry name" value="MoeA_C_domain_IV"/>
</dbReference>
<comment type="pathway">
    <text evidence="2 6">Cofactor biosynthesis; molybdopterin biosynthesis.</text>
</comment>
<evidence type="ECO:0000256" key="3">
    <source>
        <dbReference type="ARBA" id="ARBA00010763"/>
    </source>
</evidence>
<dbReference type="InterPro" id="IPR001453">
    <property type="entry name" value="MoaB/Mog_dom"/>
</dbReference>